<dbReference type="OrthoDB" id="9784036at2"/>
<accession>A0A411PN28</accession>
<feature type="chain" id="PRO_5018994008" evidence="1">
    <location>
        <begin position="19"/>
        <end position="387"/>
    </location>
</feature>
<proteinExistence type="predicted"/>
<dbReference type="InterPro" id="IPR000801">
    <property type="entry name" value="Esterase-like"/>
</dbReference>
<dbReference type="Gene3D" id="1.25.40.10">
    <property type="entry name" value="Tetratricopeptide repeat domain"/>
    <property type="match status" value="1"/>
</dbReference>
<dbReference type="Proteomes" id="UP000291106">
    <property type="component" value="Chromosome"/>
</dbReference>
<dbReference type="Gene3D" id="3.40.50.1820">
    <property type="entry name" value="alpha/beta hydrolase"/>
    <property type="match status" value="1"/>
</dbReference>
<dbReference type="Pfam" id="PF00756">
    <property type="entry name" value="Esterase"/>
    <property type="match status" value="1"/>
</dbReference>
<dbReference type="InterPro" id="IPR011990">
    <property type="entry name" value="TPR-like_helical_dom_sf"/>
</dbReference>
<organism evidence="2 3">
    <name type="scientific">Shewanella maritima</name>
    <dbReference type="NCBI Taxonomy" id="2520507"/>
    <lineage>
        <taxon>Bacteria</taxon>
        <taxon>Pseudomonadati</taxon>
        <taxon>Pseudomonadota</taxon>
        <taxon>Gammaproteobacteria</taxon>
        <taxon>Alteromonadales</taxon>
        <taxon>Shewanellaceae</taxon>
        <taxon>Shewanella</taxon>
    </lineage>
</organism>
<evidence type="ECO:0000256" key="1">
    <source>
        <dbReference type="SAM" id="SignalP"/>
    </source>
</evidence>
<gene>
    <name evidence="2" type="ORF">EXU30_10785</name>
</gene>
<reference evidence="2 3" key="1">
    <citation type="submission" date="2019-02" db="EMBL/GenBank/DDBJ databases">
        <title>Shewanella sp. D4-2 isolated from Dokdo Island.</title>
        <authorList>
            <person name="Baek K."/>
        </authorList>
    </citation>
    <scope>NUCLEOTIDE SEQUENCE [LARGE SCALE GENOMIC DNA]</scope>
    <source>
        <strain evidence="2 3">D4-2</strain>
    </source>
</reference>
<dbReference type="KEGG" id="smai:EXU30_10785"/>
<name>A0A411PN28_9GAMM</name>
<protein>
    <submittedName>
        <fullName evidence="2">Uncharacterized protein</fullName>
    </submittedName>
</protein>
<evidence type="ECO:0000313" key="3">
    <source>
        <dbReference type="Proteomes" id="UP000291106"/>
    </source>
</evidence>
<dbReference type="AlphaFoldDB" id="A0A411PN28"/>
<feature type="signal peptide" evidence="1">
    <location>
        <begin position="1"/>
        <end position="18"/>
    </location>
</feature>
<sequence>MLLGMLFIALLFMPQVLAEPTSNIQQHEAYPKPIQQVLSVASELFTEKSADFMVSLPHNYQQNSAKSYVVMLDLHPRSHLLHTGMHDWMSHNGGWPWLETIIITAPDGHQGLGKLKELAIEEKGNQQLLDFFEQDLLPAIDRTYRTNGFKILNGFTGNAGLGLYTLINRPELFNAYIAASPVLSRDFGYVLKDAPEKLKNLKLKQQRFLFVSTSDSGYEQGQLPSFAELESLLKQADDSMLNYKVQRFDGSYYMTQPVLATAMGIEMIFNDIHNTVQPDSELGKQGAQAILAHYKTLSQQVYGFEVSAVGSLTALAQSQFTADAEQAIATLELAIANYPTNPHALAALAEIYIELDNQTKANSLLRQAMTLTEHPFWLNKWGKLVKE</sequence>
<evidence type="ECO:0000313" key="2">
    <source>
        <dbReference type="EMBL" id="QBF84878.1"/>
    </source>
</evidence>
<keyword evidence="3" id="KW-1185">Reference proteome</keyword>
<dbReference type="SUPFAM" id="SSF53474">
    <property type="entry name" value="alpha/beta-Hydrolases"/>
    <property type="match status" value="1"/>
</dbReference>
<keyword evidence="1" id="KW-0732">Signal</keyword>
<dbReference type="InterPro" id="IPR029058">
    <property type="entry name" value="AB_hydrolase_fold"/>
</dbReference>
<dbReference type="EMBL" id="CP036200">
    <property type="protein sequence ID" value="QBF84878.1"/>
    <property type="molecule type" value="Genomic_DNA"/>
</dbReference>
<dbReference type="SUPFAM" id="SSF48452">
    <property type="entry name" value="TPR-like"/>
    <property type="match status" value="1"/>
</dbReference>